<gene>
    <name evidence="9" type="ORF">GQ41_1881</name>
</gene>
<evidence type="ECO:0000313" key="9">
    <source>
        <dbReference type="EMBL" id="TQO37279.1"/>
    </source>
</evidence>
<dbReference type="InterPro" id="IPR043149">
    <property type="entry name" value="TagF_N"/>
</dbReference>
<keyword evidence="6" id="KW-0472">Membrane</keyword>
<dbReference type="SUPFAM" id="SSF53448">
    <property type="entry name" value="Nucleotide-diphospho-sugar transferases"/>
    <property type="match status" value="1"/>
</dbReference>
<comment type="similarity">
    <text evidence="2">Belongs to the CDP-glycerol glycerophosphotransferase family.</text>
</comment>
<dbReference type="Pfam" id="PF04464">
    <property type="entry name" value="Glyphos_transf"/>
    <property type="match status" value="1"/>
</dbReference>
<comment type="subcellular location">
    <subcellularLocation>
        <location evidence="1">Cell membrane</location>
        <topology evidence="1">Peripheral membrane protein</topology>
    </subcellularLocation>
</comment>
<dbReference type="Gene3D" id="3.90.550.10">
    <property type="entry name" value="Spore Coat Polysaccharide Biosynthesis Protein SpsA, Chain A"/>
    <property type="match status" value="1"/>
</dbReference>
<evidence type="ECO:0000259" key="8">
    <source>
        <dbReference type="Pfam" id="PF00535"/>
    </source>
</evidence>
<dbReference type="CDD" id="cd02511">
    <property type="entry name" value="Beta4Glucosyltransferase"/>
    <property type="match status" value="1"/>
</dbReference>
<keyword evidence="3" id="KW-1003">Cell membrane</keyword>
<dbReference type="InterPro" id="IPR001173">
    <property type="entry name" value="Glyco_trans_2-like"/>
</dbReference>
<dbReference type="Gene3D" id="3.40.50.11820">
    <property type="match status" value="1"/>
</dbReference>
<dbReference type="EMBL" id="VHIF01000001">
    <property type="protein sequence ID" value="TQO37279.1"/>
    <property type="molecule type" value="Genomic_DNA"/>
</dbReference>
<sequence>MKVILFCQNAYAFGILAPIRDVLQEQGHDFLWYISGKLLDNFPYKNEDYTVRTLDLQLYKSDAIFVPGNEVPYYIRGLKVQVFHGLAGEKKGHFRIRHYFDLYLTQGPYFTDKFNELKKVHKNFDVIETGWPKLDVYSTEKNRYDFEKKAILQQFNTDKIVLYAPTFSPSLTSAPYLLQEIKNLAETTGYVILIKLHDLMDPKWIKAYKRLSYEVSNVLFKEDKNIIKSLIQADILVSDTSSVIYEFILLDKPVISFKNIADKVLWDNSKSYTGLTQKVLDNFNLDPHAAERAYINMQFHPYQDGKSALRMVNAVKEYIEIHGVPEERKLSLARRLKIDSMFGKPTKNPFIGEKTNKISAILITYNEDIHINAVLENVKFADEIIVVDSFSTDGTIEKIKEHPNVKLIQRPFLNYTDQKSFALEQATNDWVIFLDADERIPDRLRNEILATVNSSEPTADAYYFYRTFMFKNKVLHFSGWQSDKNYRLFKKSKVHFTEERIVHETLVVDGESDVLKNKLVHYSYKNYDDYKGKMIKYGQMKAVEELKKDYAPNFYHFVFRPFYKFFNHYILRFGILDGKKGVIICYLNALGVYSRYKELKRLRNLRG</sequence>
<dbReference type="InterPro" id="IPR029044">
    <property type="entry name" value="Nucleotide-diphossugar_trans"/>
</dbReference>
<keyword evidence="4" id="KW-0808">Transferase</keyword>
<protein>
    <submittedName>
        <fullName evidence="9">CDP-glycerol glycerophosphotransferase (TagB/SpsB family)</fullName>
    </submittedName>
</protein>
<keyword evidence="5" id="KW-0777">Teichoic acid biosynthesis</keyword>
<dbReference type="InterPro" id="IPR007554">
    <property type="entry name" value="Glycerophosphate_synth"/>
</dbReference>
<keyword evidence="10" id="KW-1185">Reference proteome</keyword>
<dbReference type="PANTHER" id="PTHR43630">
    <property type="entry name" value="POLY-BETA-1,6-N-ACETYL-D-GLUCOSAMINE SYNTHASE"/>
    <property type="match status" value="1"/>
</dbReference>
<feature type="domain" description="Glycosyltransferase 2-like" evidence="8">
    <location>
        <begin position="359"/>
        <end position="458"/>
    </location>
</feature>
<dbReference type="Proteomes" id="UP000315363">
    <property type="component" value="Unassembled WGS sequence"/>
</dbReference>
<accession>A0ABY3A967</accession>
<dbReference type="Pfam" id="PF00535">
    <property type="entry name" value="Glycos_transf_2"/>
    <property type="match status" value="1"/>
</dbReference>
<evidence type="ECO:0000256" key="7">
    <source>
        <dbReference type="ARBA" id="ARBA00038494"/>
    </source>
</evidence>
<evidence type="ECO:0000256" key="1">
    <source>
        <dbReference type="ARBA" id="ARBA00004202"/>
    </source>
</evidence>
<dbReference type="InterPro" id="IPR043148">
    <property type="entry name" value="TagF_C"/>
</dbReference>
<evidence type="ECO:0000256" key="3">
    <source>
        <dbReference type="ARBA" id="ARBA00022475"/>
    </source>
</evidence>
<evidence type="ECO:0000256" key="6">
    <source>
        <dbReference type="ARBA" id="ARBA00023136"/>
    </source>
</evidence>
<dbReference type="RefSeq" id="WP_142189239.1">
    <property type="nucleotide sequence ID" value="NZ_VHIF01000001.1"/>
</dbReference>
<organism evidence="9 10">
    <name type="scientific">Arenibacter algicola</name>
    <dbReference type="NCBI Taxonomy" id="616991"/>
    <lineage>
        <taxon>Bacteria</taxon>
        <taxon>Pseudomonadati</taxon>
        <taxon>Bacteroidota</taxon>
        <taxon>Flavobacteriia</taxon>
        <taxon>Flavobacteriales</taxon>
        <taxon>Flavobacteriaceae</taxon>
        <taxon>Arenibacter</taxon>
    </lineage>
</organism>
<evidence type="ECO:0000256" key="2">
    <source>
        <dbReference type="ARBA" id="ARBA00010488"/>
    </source>
</evidence>
<dbReference type="SUPFAM" id="SSF53756">
    <property type="entry name" value="UDP-Glycosyltransferase/glycogen phosphorylase"/>
    <property type="match status" value="1"/>
</dbReference>
<comment type="caution">
    <text evidence="9">The sequence shown here is derived from an EMBL/GenBank/DDBJ whole genome shotgun (WGS) entry which is preliminary data.</text>
</comment>
<proteinExistence type="inferred from homology"/>
<dbReference type="PANTHER" id="PTHR43630:SF2">
    <property type="entry name" value="GLYCOSYLTRANSFERASE"/>
    <property type="match status" value="1"/>
</dbReference>
<evidence type="ECO:0000256" key="4">
    <source>
        <dbReference type="ARBA" id="ARBA00022679"/>
    </source>
</evidence>
<reference evidence="9 10" key="1">
    <citation type="submission" date="2019-06" db="EMBL/GenBank/DDBJ databases">
        <title>A large-scale integrated study on North Sea by COGITO (Coastal Microbe Genomic &amp; Taxonomic Observatory).</title>
        <authorList>
            <person name="Teeling H."/>
        </authorList>
    </citation>
    <scope>NUCLEOTIDE SEQUENCE [LARGE SCALE GENOMIC DNA]</scope>
    <source>
        <strain evidence="9 10">MAR_2009_79</strain>
    </source>
</reference>
<evidence type="ECO:0000313" key="10">
    <source>
        <dbReference type="Proteomes" id="UP000315363"/>
    </source>
</evidence>
<dbReference type="Gene3D" id="3.40.50.12580">
    <property type="match status" value="1"/>
</dbReference>
<name>A0ABY3A967_9FLAO</name>
<evidence type="ECO:0000256" key="5">
    <source>
        <dbReference type="ARBA" id="ARBA00022944"/>
    </source>
</evidence>
<comment type="similarity">
    <text evidence="7">Belongs to the glycosyltransferase 2 family. WaaE/KdtX subfamily.</text>
</comment>